<organism evidence="1 2">
    <name type="scientific">Halomonas citrativorans</name>
    <dbReference type="NCBI Taxonomy" id="2742612"/>
    <lineage>
        <taxon>Bacteria</taxon>
        <taxon>Pseudomonadati</taxon>
        <taxon>Pseudomonadota</taxon>
        <taxon>Gammaproteobacteria</taxon>
        <taxon>Oceanospirillales</taxon>
        <taxon>Halomonadaceae</taxon>
        <taxon>Halomonas</taxon>
    </lineage>
</organism>
<dbReference type="InterPro" id="IPR044691">
    <property type="entry name" value="DCC1_Trx"/>
</dbReference>
<dbReference type="OrthoDB" id="5294764at2"/>
<dbReference type="GO" id="GO:0015035">
    <property type="term" value="F:protein-disulfide reductase activity"/>
    <property type="evidence" value="ECO:0007669"/>
    <property type="project" value="InterPro"/>
</dbReference>
<dbReference type="Proteomes" id="UP000196331">
    <property type="component" value="Unassembled WGS sequence"/>
</dbReference>
<dbReference type="InterPro" id="IPR007263">
    <property type="entry name" value="DCC1-like"/>
</dbReference>
<comment type="caution">
    <text evidence="1">The sequence shown here is derived from an EMBL/GenBank/DDBJ whole genome shotgun (WGS) entry which is preliminary data.</text>
</comment>
<dbReference type="AlphaFoldDB" id="A0A1R4I5S7"/>
<dbReference type="Pfam" id="PF04134">
    <property type="entry name" value="DCC1-like"/>
    <property type="match status" value="1"/>
</dbReference>
<sequence>MPTDNTIKVYYDAVCPRCRKDRQRYERWAGEGARDIRWCDVSEHRRTLQEKGVSTETALKSLHVEQAGGNIVEGIDAYRLLMARVPLLCPIAWLIGLPVIKPGLRKLYDSWVKRRLKRQGRWS</sequence>
<protein>
    <recommendedName>
        <fullName evidence="3">Cell division inhibitor</fullName>
    </recommendedName>
</protein>
<evidence type="ECO:0000313" key="1">
    <source>
        <dbReference type="EMBL" id="SJN15016.1"/>
    </source>
</evidence>
<accession>A0A1R4I5S7</accession>
<name>A0A1R4I5S7_9GAMM</name>
<proteinExistence type="predicted"/>
<dbReference type="EMBL" id="FUKM01000059">
    <property type="protein sequence ID" value="SJN15016.1"/>
    <property type="molecule type" value="Genomic_DNA"/>
</dbReference>
<dbReference type="PANTHER" id="PTHR34290">
    <property type="entry name" value="SI:CH73-390P7.2"/>
    <property type="match status" value="1"/>
</dbReference>
<gene>
    <name evidence="1" type="ORF">CZ787_18045</name>
</gene>
<evidence type="ECO:0000313" key="2">
    <source>
        <dbReference type="Proteomes" id="UP000196331"/>
    </source>
</evidence>
<dbReference type="PANTHER" id="PTHR34290:SF2">
    <property type="entry name" value="OS04G0668800 PROTEIN"/>
    <property type="match status" value="1"/>
</dbReference>
<dbReference type="RefSeq" id="WP_087111642.1">
    <property type="nucleotide sequence ID" value="NZ_FUKM01000059.1"/>
</dbReference>
<reference evidence="1 2" key="1">
    <citation type="submission" date="2017-02" db="EMBL/GenBank/DDBJ databases">
        <authorList>
            <person name="Dridi B."/>
        </authorList>
    </citation>
    <scope>NUCLEOTIDE SEQUENCE [LARGE SCALE GENOMIC DNA]</scope>
    <source>
        <strain evidence="1 2">JB380</strain>
    </source>
</reference>
<evidence type="ECO:0008006" key="3">
    <source>
        <dbReference type="Google" id="ProtNLM"/>
    </source>
</evidence>